<dbReference type="Gene3D" id="3.20.20.20">
    <property type="entry name" value="Dihydropteroate synthase-like"/>
    <property type="match status" value="1"/>
</dbReference>
<proteinExistence type="inferred from homology"/>
<feature type="domain" description="Hcy-binding" evidence="23">
    <location>
        <begin position="3"/>
        <end position="305"/>
    </location>
</feature>
<dbReference type="SUPFAM" id="SSF82282">
    <property type="entry name" value="Homocysteine S-methyltransferase"/>
    <property type="match status" value="1"/>
</dbReference>
<keyword evidence="29" id="KW-1185">Reference proteome</keyword>
<dbReference type="InterPro" id="IPR003759">
    <property type="entry name" value="Cbl-bd_cap"/>
</dbReference>
<evidence type="ECO:0000256" key="15">
    <source>
        <dbReference type="ARBA" id="ARBA00022833"/>
    </source>
</evidence>
<dbReference type="InterPro" id="IPR011822">
    <property type="entry name" value="MetH"/>
</dbReference>
<dbReference type="PROSITE" id="PS50974">
    <property type="entry name" value="ADOMET_ACTIVATION"/>
    <property type="match status" value="1"/>
</dbReference>
<gene>
    <name evidence="28" type="primary">metH</name>
    <name evidence="28" type="ORF">BACCIP111895_02045</name>
</gene>
<evidence type="ECO:0000256" key="20">
    <source>
        <dbReference type="NCBIfam" id="TIGR02082"/>
    </source>
</evidence>
<dbReference type="Pfam" id="PF02607">
    <property type="entry name" value="B12-binding_2"/>
    <property type="match status" value="1"/>
</dbReference>
<evidence type="ECO:0000256" key="18">
    <source>
        <dbReference type="ARBA" id="ARBA00025552"/>
    </source>
</evidence>
<evidence type="ECO:0000256" key="5">
    <source>
        <dbReference type="ARBA" id="ARBA00010398"/>
    </source>
</evidence>
<evidence type="ECO:0000256" key="4">
    <source>
        <dbReference type="ARBA" id="ARBA00005178"/>
    </source>
</evidence>
<dbReference type="GO" id="GO:0032259">
    <property type="term" value="P:methylation"/>
    <property type="evidence" value="ECO:0007669"/>
    <property type="project" value="UniProtKB-KW"/>
</dbReference>
<dbReference type="SUPFAM" id="SSF52242">
    <property type="entry name" value="Cobalamin (vitamin B12)-binding domain"/>
    <property type="match status" value="1"/>
</dbReference>
<dbReference type="PANTHER" id="PTHR45833">
    <property type="entry name" value="METHIONINE SYNTHASE"/>
    <property type="match status" value="1"/>
</dbReference>
<sequence>MPKTSFIDQLKKRILIMDGAMGTMLQRAELTDEDFGGEQYEGCNEHLNLTAPSVIAKIHREYLQAGADIIETNTFGATSLVLDEYELGIKAYEINKIAAMIAVKEAIQASTDDWPRYVAGSMGPTTKTLSVTGGTTFDALSASYEEQAIGLIDGGVDLLLLETSQDMLNVKAGNVGIQNAFRKTGKILPLFISGTIEPMGTTLAGQSIESFYISVEHMNPVAVGLNCATGPEFMQDHVRSLANLASTAVSCYPNAGLPDEEGHYHETPETLAKKLSDFAAHGWLNIVGGCCGTTPEHIRALAVAMKDFQPREIKPSPLHMVSGIEPFIYDDPTLRPIMVGERTNVIGSRKFKRLITEGKFEEASEVARAQVKGGAHVIDLCLADPDRDEIVDMENFIKEVVKKIKVPLVIDSTDDKVIERALKYSQGKAIINSINLEDGEERFEAVVPLIHRYGAAVVVGTIDEEGMGVTAERKLAIAKRSYDLLVNKYRLKPQDLIFDPLVFPVGTGDEQYIGSAKATVEGIRLIKEQFPEVQTILGVSNVSFGLPPVGREILNSVFLYHCTQAGLDYAIVNTEKLERFASISKEEVQLAESLLFETTDETLATFTEFYRGKKKELKVTVPNMSLEERLAYYVVEGTKEGLLPDLDLALESYPAPLEIINGPLMDGMKEVGRLFNDNQLIVAEVLQSAEVMKAAVSHLEPHMEKGDVSASKGKVILATVKGDVHDIGKNLVDIILSNNGYQVHDLGIKVTPTELVQAIREEKPDMVGLSGLLVKSAQQMVLTAQDMKEAGISLPILVGGAALSRKFTDTKIAKEYDGLVLYAKDAMTGLSLANQLQSPEEHQKLLDDKKEKLAVIDIPRELPSRSSGAVAVKVKPSVSTEVPVFTPMDTKRHILKSYSLSHIEPYINMQMLIGHHLGVKGKISKLLAEQDEKAVMVKEVVDQLLADASANNWITPAAVYRFFPAQSDGNMVIIYDPENPNTIIETFDFPRQESAPHLCLADFLKSVDSGIMDYVGFFTVTAGSGIREKANQFKSEGRFLECHALQALALETAEGFAELIHRQMRDRWGFPDPLTFTMQDRFAAHYQGQRFSFGYPACPDLEDQKKLFKLIQPEEIGVQLTEGCMMEPEASVTAMVFAHPEARYFNVLR</sequence>
<keyword evidence="12 21" id="KW-0949">S-adenosyl-L-methionine</keyword>
<dbReference type="SUPFAM" id="SSF51717">
    <property type="entry name" value="Dihydropteroate synthetase-like"/>
    <property type="match status" value="1"/>
</dbReference>
<feature type="binding site" evidence="22">
    <location>
        <position position="291"/>
    </location>
    <ligand>
        <name>Zn(2+)</name>
        <dbReference type="ChEBI" id="CHEBI:29105"/>
    </ligand>
</feature>
<evidence type="ECO:0000256" key="7">
    <source>
        <dbReference type="ARBA" id="ARBA00013998"/>
    </source>
</evidence>
<dbReference type="GO" id="GO:0008705">
    <property type="term" value="F:methionine synthase activity"/>
    <property type="evidence" value="ECO:0007669"/>
    <property type="project" value="UniProtKB-EC"/>
</dbReference>
<evidence type="ECO:0000256" key="8">
    <source>
        <dbReference type="ARBA" id="ARBA00022603"/>
    </source>
</evidence>
<dbReference type="InterPro" id="IPR003726">
    <property type="entry name" value="HCY_dom"/>
</dbReference>
<evidence type="ECO:0000256" key="16">
    <source>
        <dbReference type="ARBA" id="ARBA00023167"/>
    </source>
</evidence>
<dbReference type="EMBL" id="CALBWS010000011">
    <property type="protein sequence ID" value="CAH2714869.1"/>
    <property type="molecule type" value="Genomic_DNA"/>
</dbReference>
<keyword evidence="9 21" id="KW-0028">Amino-acid biosynthesis</keyword>
<dbReference type="Gene3D" id="1.10.1240.10">
    <property type="entry name" value="Methionine synthase domain"/>
    <property type="match status" value="1"/>
</dbReference>
<comment type="cofactor">
    <cofactor evidence="2 21 22">
        <name>Zn(2+)</name>
        <dbReference type="ChEBI" id="CHEBI:29105"/>
    </cofactor>
</comment>
<comment type="pathway">
    <text evidence="4 21">Amino-acid biosynthesis; L-methionine biosynthesis via de novo pathway; L-methionine from L-homocysteine (MetH route): step 1/1.</text>
</comment>
<dbReference type="Pfam" id="PF02574">
    <property type="entry name" value="S-methyl_trans"/>
    <property type="match status" value="1"/>
</dbReference>
<dbReference type="Pfam" id="PF02965">
    <property type="entry name" value="Met_synt_B12"/>
    <property type="match status" value="1"/>
</dbReference>
<dbReference type="InterPro" id="IPR000489">
    <property type="entry name" value="Pterin-binding_dom"/>
</dbReference>
<comment type="cofactor">
    <cofactor evidence="3 21">
        <name>methylcob(III)alamin</name>
        <dbReference type="ChEBI" id="CHEBI:28115"/>
    </cofactor>
</comment>
<evidence type="ECO:0000259" key="24">
    <source>
        <dbReference type="PROSITE" id="PS50972"/>
    </source>
</evidence>
<reference evidence="28" key="1">
    <citation type="submission" date="2022-04" db="EMBL/GenBank/DDBJ databases">
        <authorList>
            <person name="Criscuolo A."/>
        </authorList>
    </citation>
    <scope>NUCLEOTIDE SEQUENCE</scope>
    <source>
        <strain evidence="28">CIP111895</strain>
    </source>
</reference>
<keyword evidence="16 21" id="KW-0486">Methionine biosynthesis</keyword>
<dbReference type="EC" id="2.1.1.13" evidence="6 20"/>
<evidence type="ECO:0000259" key="23">
    <source>
        <dbReference type="PROSITE" id="PS50970"/>
    </source>
</evidence>
<name>A0ABM9EQF9_9BACI</name>
<keyword evidence="10 21" id="KW-0846">Cobalamin</keyword>
<dbReference type="SMART" id="SM01018">
    <property type="entry name" value="B12-binding_2"/>
    <property type="match status" value="1"/>
</dbReference>
<keyword evidence="13 21" id="KW-0479">Metal-binding</keyword>
<feature type="binding site" evidence="22">
    <location>
        <position position="290"/>
    </location>
    <ligand>
        <name>Zn(2+)</name>
        <dbReference type="ChEBI" id="CHEBI:29105"/>
    </ligand>
</feature>
<dbReference type="PIRSF" id="PIRSF000381">
    <property type="entry name" value="MetH"/>
    <property type="match status" value="1"/>
</dbReference>
<dbReference type="Gene3D" id="3.40.50.280">
    <property type="entry name" value="Cobalamin-binding domain"/>
    <property type="match status" value="1"/>
</dbReference>
<feature type="domain" description="B12-binding" evidence="26">
    <location>
        <begin position="712"/>
        <end position="847"/>
    </location>
</feature>
<evidence type="ECO:0000313" key="29">
    <source>
        <dbReference type="Proteomes" id="UP000838308"/>
    </source>
</evidence>
<evidence type="ECO:0000256" key="12">
    <source>
        <dbReference type="ARBA" id="ARBA00022691"/>
    </source>
</evidence>
<evidence type="ECO:0000256" key="13">
    <source>
        <dbReference type="ARBA" id="ARBA00022723"/>
    </source>
</evidence>
<dbReference type="CDD" id="cd02069">
    <property type="entry name" value="methionine_synthase_B12_BD"/>
    <property type="match status" value="1"/>
</dbReference>
<feature type="binding site" evidence="22">
    <location>
        <position position="227"/>
    </location>
    <ligand>
        <name>Zn(2+)</name>
        <dbReference type="ChEBI" id="CHEBI:29105"/>
    </ligand>
</feature>
<dbReference type="Pfam" id="PF00809">
    <property type="entry name" value="Pterin_bind"/>
    <property type="match status" value="1"/>
</dbReference>
<dbReference type="InterPro" id="IPR004223">
    <property type="entry name" value="VitB12-dep_Met_synth_activ_dom"/>
</dbReference>
<dbReference type="Gene3D" id="3.10.196.10">
    <property type="entry name" value="Vitamin B12-dependent methionine synthase, activation domain"/>
    <property type="match status" value="1"/>
</dbReference>
<keyword evidence="17 21" id="KW-0170">Cobalt</keyword>
<protein>
    <recommendedName>
        <fullName evidence="7 20">Methionine synthase</fullName>
        <ecNumber evidence="6 20">2.1.1.13</ecNumber>
    </recommendedName>
    <alternativeName>
        <fullName evidence="19 21">5-methyltetrahydrofolate--homocysteine methyltransferase</fullName>
    </alternativeName>
</protein>
<dbReference type="InterPro" id="IPR050554">
    <property type="entry name" value="Met_Synthase/Corrinoid"/>
</dbReference>
<evidence type="ECO:0000256" key="14">
    <source>
        <dbReference type="ARBA" id="ARBA00022737"/>
    </source>
</evidence>
<evidence type="ECO:0000256" key="9">
    <source>
        <dbReference type="ARBA" id="ARBA00022605"/>
    </source>
</evidence>
<keyword evidence="11 21" id="KW-0808">Transferase</keyword>
<evidence type="ECO:0000256" key="6">
    <source>
        <dbReference type="ARBA" id="ARBA00012032"/>
    </source>
</evidence>
<evidence type="ECO:0000259" key="26">
    <source>
        <dbReference type="PROSITE" id="PS51332"/>
    </source>
</evidence>
<dbReference type="InterPro" id="IPR006158">
    <property type="entry name" value="Cobalamin-bd"/>
</dbReference>
<accession>A0ABM9EQF9</accession>
<feature type="domain" description="AdoMet activation" evidence="25">
    <location>
        <begin position="861"/>
        <end position="1149"/>
    </location>
</feature>
<evidence type="ECO:0000259" key="27">
    <source>
        <dbReference type="PROSITE" id="PS51337"/>
    </source>
</evidence>
<keyword evidence="14" id="KW-0677">Repeat</keyword>
<evidence type="ECO:0000256" key="17">
    <source>
        <dbReference type="ARBA" id="ARBA00023285"/>
    </source>
</evidence>
<dbReference type="PROSITE" id="PS50970">
    <property type="entry name" value="HCY"/>
    <property type="match status" value="1"/>
</dbReference>
<organism evidence="28 29">
    <name type="scientific">Neobacillus rhizosphaerae</name>
    <dbReference type="NCBI Taxonomy" id="2880965"/>
    <lineage>
        <taxon>Bacteria</taxon>
        <taxon>Bacillati</taxon>
        <taxon>Bacillota</taxon>
        <taxon>Bacilli</taxon>
        <taxon>Bacillales</taxon>
        <taxon>Bacillaceae</taxon>
        <taxon>Neobacillus</taxon>
    </lineage>
</organism>
<dbReference type="PROSITE" id="PS51337">
    <property type="entry name" value="B12_BINDING_NTER"/>
    <property type="match status" value="1"/>
</dbReference>
<dbReference type="Proteomes" id="UP000838308">
    <property type="component" value="Unassembled WGS sequence"/>
</dbReference>
<evidence type="ECO:0000256" key="19">
    <source>
        <dbReference type="ARBA" id="ARBA00031040"/>
    </source>
</evidence>
<evidence type="ECO:0000256" key="3">
    <source>
        <dbReference type="ARBA" id="ARBA00001956"/>
    </source>
</evidence>
<dbReference type="SUPFAM" id="SSF47644">
    <property type="entry name" value="Methionine synthase domain"/>
    <property type="match status" value="1"/>
</dbReference>
<evidence type="ECO:0000259" key="25">
    <source>
        <dbReference type="PROSITE" id="PS50974"/>
    </source>
</evidence>
<comment type="function">
    <text evidence="18 21">Catalyzes the transfer of a methyl group from methyl-cobalamin to homocysteine, yielding enzyme-bound cob(I)alamin and methionine. Subsequently, remethylates the cofactor using methyltetrahydrofolate.</text>
</comment>
<dbReference type="PROSITE" id="PS51332">
    <property type="entry name" value="B12_BINDING"/>
    <property type="match status" value="1"/>
</dbReference>
<comment type="domain">
    <text evidence="21">Modular enzyme with four functionally distinct domains. The isolated Hcy-binding domain catalyzes methyl transfer from free methylcobalamin to homocysteine. The Hcy-binding domain in association with the pterin-binding domain catalyzes the methylation of cob(I)alamin by methyltetrahydrofolate and the methylation of homocysteine. The B12-binding domain binds the cofactor. The AdoMet activation domain binds S-adenosyl-L-methionine. Under aerobic conditions cob(I)alamin can be converted to inactive cob(II)alamin. Reductive methylation by S-adenosyl-L-methionine and flavodoxin regenerates methylcobalamin.</text>
</comment>
<evidence type="ECO:0000256" key="22">
    <source>
        <dbReference type="PROSITE-ProRule" id="PRU00333"/>
    </source>
</evidence>
<evidence type="ECO:0000256" key="11">
    <source>
        <dbReference type="ARBA" id="ARBA00022679"/>
    </source>
</evidence>
<evidence type="ECO:0000256" key="2">
    <source>
        <dbReference type="ARBA" id="ARBA00001947"/>
    </source>
</evidence>
<dbReference type="InterPro" id="IPR033706">
    <property type="entry name" value="Met_synthase_B12-bd"/>
</dbReference>
<dbReference type="InterPro" id="IPR037010">
    <property type="entry name" value="VitB12-dep_Met_synth_activ_sf"/>
</dbReference>
<dbReference type="InterPro" id="IPR011005">
    <property type="entry name" value="Dihydropteroate_synth-like_sf"/>
</dbReference>
<comment type="catalytic activity">
    <reaction evidence="1 21">
        <text>(6S)-5-methyl-5,6,7,8-tetrahydrofolate + L-homocysteine = (6S)-5,6,7,8-tetrahydrofolate + L-methionine</text>
        <dbReference type="Rhea" id="RHEA:11172"/>
        <dbReference type="ChEBI" id="CHEBI:18608"/>
        <dbReference type="ChEBI" id="CHEBI:57453"/>
        <dbReference type="ChEBI" id="CHEBI:57844"/>
        <dbReference type="ChEBI" id="CHEBI:58199"/>
        <dbReference type="EC" id="2.1.1.13"/>
    </reaction>
</comment>
<keyword evidence="15 21" id="KW-0862">Zinc</keyword>
<dbReference type="RefSeq" id="WP_248735175.1">
    <property type="nucleotide sequence ID" value="NZ_CALBWS010000011.1"/>
</dbReference>
<dbReference type="SUPFAM" id="SSF56507">
    <property type="entry name" value="Methionine synthase activation domain-like"/>
    <property type="match status" value="1"/>
</dbReference>
<evidence type="ECO:0000256" key="1">
    <source>
        <dbReference type="ARBA" id="ARBA00001700"/>
    </source>
</evidence>
<feature type="domain" description="B12-binding N-terminal" evidence="27">
    <location>
        <begin position="617"/>
        <end position="711"/>
    </location>
</feature>
<evidence type="ECO:0000256" key="10">
    <source>
        <dbReference type="ARBA" id="ARBA00022628"/>
    </source>
</evidence>
<comment type="similarity">
    <text evidence="5">Belongs to the vitamin-B12 dependent methionine synthase family.</text>
</comment>
<dbReference type="Pfam" id="PF02310">
    <property type="entry name" value="B12-binding"/>
    <property type="match status" value="1"/>
</dbReference>
<dbReference type="InterPro" id="IPR036589">
    <property type="entry name" value="HCY_dom_sf"/>
</dbReference>
<comment type="caution">
    <text evidence="28">The sequence shown here is derived from an EMBL/GenBank/DDBJ whole genome shotgun (WGS) entry which is preliminary data.</text>
</comment>
<dbReference type="PANTHER" id="PTHR45833:SF1">
    <property type="entry name" value="METHIONINE SYNTHASE"/>
    <property type="match status" value="1"/>
</dbReference>
<dbReference type="Gene3D" id="3.20.20.330">
    <property type="entry name" value="Homocysteine-binding-like domain"/>
    <property type="match status" value="1"/>
</dbReference>
<feature type="domain" description="Pterin-binding" evidence="24">
    <location>
        <begin position="336"/>
        <end position="592"/>
    </location>
</feature>
<dbReference type="InterPro" id="IPR036724">
    <property type="entry name" value="Cobalamin-bd_sf"/>
</dbReference>
<evidence type="ECO:0000256" key="21">
    <source>
        <dbReference type="PIRNR" id="PIRNR000381"/>
    </source>
</evidence>
<keyword evidence="8 21" id="KW-0489">Methyltransferase</keyword>
<dbReference type="PROSITE" id="PS50972">
    <property type="entry name" value="PTERIN_BINDING"/>
    <property type="match status" value="1"/>
</dbReference>
<dbReference type="InterPro" id="IPR036594">
    <property type="entry name" value="Meth_synthase_dom"/>
</dbReference>
<dbReference type="NCBIfam" id="TIGR02082">
    <property type="entry name" value="metH"/>
    <property type="match status" value="1"/>
</dbReference>
<evidence type="ECO:0000313" key="28">
    <source>
        <dbReference type="EMBL" id="CAH2714869.1"/>
    </source>
</evidence>